<dbReference type="EMBL" id="PGGK01000010">
    <property type="protein sequence ID" value="TGC08327.1"/>
    <property type="molecule type" value="Genomic_DNA"/>
</dbReference>
<evidence type="ECO:0000313" key="2">
    <source>
        <dbReference type="EMBL" id="TGC08327.1"/>
    </source>
</evidence>
<proteinExistence type="predicted"/>
<evidence type="ECO:0000256" key="1">
    <source>
        <dbReference type="SAM" id="Phobius"/>
    </source>
</evidence>
<evidence type="ECO:0000313" key="3">
    <source>
        <dbReference type="Proteomes" id="UP000297295"/>
    </source>
</evidence>
<dbReference type="PANTHER" id="PTHR35902">
    <property type="entry name" value="S-LAYER DOMAIN-LIKE PROTEIN-RELATED"/>
    <property type="match status" value="1"/>
</dbReference>
<keyword evidence="3" id="KW-1185">Reference proteome</keyword>
<sequence>MIKIENILRSVPVVLMVFLVLFSSQAYAQEMTTVSLELPDFFNFDENYYTVYGGPDVSATLIGDNEFSRSDEVTLSINLMNKGVITGFKSEDKAPFGSDLEHKLQRSEMGYEAQRTTAIGIVAMLNSSSPYIRVKSGPQEAGSLSSGQQLDNPVRFNIEVSKNAPAGEYPLDLLLQYGYQENVQVSGDHETDLGITNMEVGLWYAVGQQVQPISVVVKEKAEFEVVNITGELEAGKEGLLRVTYKNVGEEPISDATVRISADDPFSTTDDQSFIGSIAPGKTTDAVFRLKVDESAVSKAYAINSEIKYEDSDGHSQISDTIKIRVETLPAGASGSGLTNIAVVGAVILVILGLVYVFSRKLLNGRGGDK</sequence>
<dbReference type="OrthoDB" id="56770at2157"/>
<keyword evidence="1" id="KW-1133">Transmembrane helix</keyword>
<dbReference type="RefSeq" id="WP_135390102.1">
    <property type="nucleotide sequence ID" value="NZ_PGGK01000010.1"/>
</dbReference>
<keyword evidence="1" id="KW-0472">Membrane</keyword>
<accession>A0A4E0PTV5</accession>
<evidence type="ECO:0008006" key="4">
    <source>
        <dbReference type="Google" id="ProtNLM"/>
    </source>
</evidence>
<organism evidence="2 3">
    <name type="scientific">Methanolobus halotolerans</name>
    <dbReference type="NCBI Taxonomy" id="2052935"/>
    <lineage>
        <taxon>Archaea</taxon>
        <taxon>Methanobacteriati</taxon>
        <taxon>Methanobacteriota</taxon>
        <taxon>Stenosarchaea group</taxon>
        <taxon>Methanomicrobia</taxon>
        <taxon>Methanosarcinales</taxon>
        <taxon>Methanosarcinaceae</taxon>
        <taxon>Methanolobus</taxon>
    </lineage>
</organism>
<keyword evidence="1" id="KW-0812">Transmembrane</keyword>
<feature type="transmembrane region" description="Helical" evidence="1">
    <location>
        <begin position="336"/>
        <end position="357"/>
    </location>
</feature>
<comment type="caution">
    <text evidence="2">The sequence shown here is derived from an EMBL/GenBank/DDBJ whole genome shotgun (WGS) entry which is preliminary data.</text>
</comment>
<reference evidence="2 3" key="1">
    <citation type="submission" date="2017-11" db="EMBL/GenBank/DDBJ databases">
        <title>Isolation and Characterization of Methanogenic Archaea from Saline Meromictic Lake at Siberia.</title>
        <authorList>
            <person name="Shen Y."/>
            <person name="Huang H.-H."/>
            <person name="Lai M.-C."/>
            <person name="Chen S.-C."/>
        </authorList>
    </citation>
    <scope>NUCLEOTIDE SEQUENCE [LARGE SCALE GENOMIC DNA]</scope>
    <source>
        <strain evidence="2 3">SY-01</strain>
    </source>
</reference>
<dbReference type="PANTHER" id="PTHR35902:SF3">
    <property type="entry name" value="NPCBM-ASSOCIATED, NEW3 DOMAIN OF ALPHA-GALACTOSIDASE"/>
    <property type="match status" value="1"/>
</dbReference>
<gene>
    <name evidence="2" type="ORF">CUN85_09630</name>
</gene>
<dbReference type="AlphaFoldDB" id="A0A4E0PTV5"/>
<dbReference type="Proteomes" id="UP000297295">
    <property type="component" value="Unassembled WGS sequence"/>
</dbReference>
<protein>
    <recommendedName>
        <fullName evidence="4">NPCBM-associated, NEW3 domain of alpha-galactosidase</fullName>
    </recommendedName>
</protein>
<name>A0A4E0PTV5_9EURY</name>